<evidence type="ECO:0000256" key="1">
    <source>
        <dbReference type="SAM" id="Phobius"/>
    </source>
</evidence>
<keyword evidence="1" id="KW-1133">Transmembrane helix</keyword>
<comment type="caution">
    <text evidence="3">The sequence shown here is derived from an EMBL/GenBank/DDBJ whole genome shotgun (WGS) entry which is preliminary data.</text>
</comment>
<dbReference type="InterPro" id="IPR000160">
    <property type="entry name" value="GGDEF_dom"/>
</dbReference>
<dbReference type="AlphaFoldDB" id="A0A1C1A5J5"/>
<dbReference type="EMBL" id="LYPC01000012">
    <property type="protein sequence ID" value="OCT15825.1"/>
    <property type="molecule type" value="Genomic_DNA"/>
</dbReference>
<dbReference type="SUPFAM" id="SSF55073">
    <property type="entry name" value="Nucleotide cyclase"/>
    <property type="match status" value="1"/>
</dbReference>
<protein>
    <recommendedName>
        <fullName evidence="2">GGDEF domain-containing protein</fullName>
    </recommendedName>
</protein>
<keyword evidence="1" id="KW-0812">Transmembrane</keyword>
<dbReference type="PANTHER" id="PTHR46663:SF2">
    <property type="entry name" value="GGDEF DOMAIN-CONTAINING PROTEIN"/>
    <property type="match status" value="1"/>
</dbReference>
<feature type="transmembrane region" description="Helical" evidence="1">
    <location>
        <begin position="7"/>
        <end position="26"/>
    </location>
</feature>
<keyword evidence="4" id="KW-1185">Reference proteome</keyword>
<sequence length="222" mass="25709">MRYSGRILIISVVIFVIIAIRTYGFIYYDVPVFQFPLIGMCLIFAGWVLGTQYDKLKFFSEKDSLTMLYNRRFILNIFPKIIASVDRKQEKLILYFIDVDDFKIINDSRGHKIGDQVLQRIANVLMLHVHKRDFVARWAGDEFLILSTLSDADHHATMIRCIQNELQDASQAFQLEISVSIGTAMYPNEAQTLDDLLHVADQAMYSLKTDRKNHYKVTMAKS</sequence>
<feature type="transmembrane region" description="Helical" evidence="1">
    <location>
        <begin position="32"/>
        <end position="50"/>
    </location>
</feature>
<evidence type="ECO:0000259" key="2">
    <source>
        <dbReference type="PROSITE" id="PS50887"/>
    </source>
</evidence>
<feature type="domain" description="GGDEF" evidence="2">
    <location>
        <begin position="90"/>
        <end position="220"/>
    </location>
</feature>
<evidence type="ECO:0000313" key="3">
    <source>
        <dbReference type="EMBL" id="OCT15825.1"/>
    </source>
</evidence>
<dbReference type="CDD" id="cd01949">
    <property type="entry name" value="GGDEF"/>
    <property type="match status" value="1"/>
</dbReference>
<name>A0A1C1A5J5_9BACL</name>
<dbReference type="Gene3D" id="3.30.70.270">
    <property type="match status" value="1"/>
</dbReference>
<dbReference type="Pfam" id="PF00990">
    <property type="entry name" value="GGDEF"/>
    <property type="match status" value="1"/>
</dbReference>
<organism evidence="3 4">
    <name type="scientific">Paenibacillus pectinilyticus</name>
    <dbReference type="NCBI Taxonomy" id="512399"/>
    <lineage>
        <taxon>Bacteria</taxon>
        <taxon>Bacillati</taxon>
        <taxon>Bacillota</taxon>
        <taxon>Bacilli</taxon>
        <taxon>Bacillales</taxon>
        <taxon>Paenibacillaceae</taxon>
        <taxon>Paenibacillus</taxon>
    </lineage>
</organism>
<dbReference type="STRING" id="512399.A8709_09350"/>
<accession>A0A1C1A5J5</accession>
<evidence type="ECO:0000313" key="4">
    <source>
        <dbReference type="Proteomes" id="UP000093309"/>
    </source>
</evidence>
<dbReference type="PROSITE" id="PS50887">
    <property type="entry name" value="GGDEF"/>
    <property type="match status" value="1"/>
</dbReference>
<dbReference type="InterPro" id="IPR052163">
    <property type="entry name" value="DGC-Regulatory_Protein"/>
</dbReference>
<dbReference type="InterPro" id="IPR029787">
    <property type="entry name" value="Nucleotide_cyclase"/>
</dbReference>
<dbReference type="OrthoDB" id="9759607at2"/>
<keyword evidence="1" id="KW-0472">Membrane</keyword>
<dbReference type="NCBIfam" id="TIGR00254">
    <property type="entry name" value="GGDEF"/>
    <property type="match status" value="1"/>
</dbReference>
<dbReference type="Proteomes" id="UP000093309">
    <property type="component" value="Unassembled WGS sequence"/>
</dbReference>
<dbReference type="PANTHER" id="PTHR46663">
    <property type="entry name" value="DIGUANYLATE CYCLASE DGCT-RELATED"/>
    <property type="match status" value="1"/>
</dbReference>
<proteinExistence type="predicted"/>
<dbReference type="InterPro" id="IPR043128">
    <property type="entry name" value="Rev_trsase/Diguanyl_cyclase"/>
</dbReference>
<reference evidence="4" key="1">
    <citation type="submission" date="2016-05" db="EMBL/GenBank/DDBJ databases">
        <title>Paenibacillus oryzae. sp. nov., isolated from the rice root.</title>
        <authorList>
            <person name="Zhang J."/>
            <person name="Zhang X."/>
        </authorList>
    </citation>
    <scope>NUCLEOTIDE SEQUENCE [LARGE SCALE GENOMIC DNA]</scope>
    <source>
        <strain evidence="4">KCTC13222</strain>
    </source>
</reference>
<dbReference type="SMART" id="SM00267">
    <property type="entry name" value="GGDEF"/>
    <property type="match status" value="1"/>
</dbReference>
<gene>
    <name evidence="3" type="ORF">A8709_09350</name>
</gene>